<evidence type="ECO:0000313" key="2">
    <source>
        <dbReference type="EMBL" id="TWU46901.1"/>
    </source>
</evidence>
<dbReference type="Proteomes" id="UP000317977">
    <property type="component" value="Unassembled WGS sequence"/>
</dbReference>
<proteinExistence type="predicted"/>
<dbReference type="InterPro" id="IPR011042">
    <property type="entry name" value="6-blade_b-propeller_TolB-like"/>
</dbReference>
<dbReference type="Pfam" id="PF12566">
    <property type="entry name" value="DUF3748"/>
    <property type="match status" value="1"/>
</dbReference>
<dbReference type="PANTHER" id="PTHR36842">
    <property type="entry name" value="PROTEIN TOLB HOMOLOG"/>
    <property type="match status" value="1"/>
</dbReference>
<dbReference type="OrthoDB" id="626010at2"/>
<dbReference type="AlphaFoldDB" id="A0A5C6EGR0"/>
<protein>
    <submittedName>
        <fullName evidence="2">Translocation protein TolB</fullName>
    </submittedName>
</protein>
<sequence length="453" mass="49791">MDDAEGTERQLTSGTTNHILSNANVWSSDGQWIYYDVRSDAAGSEFDGTRIERIHVATGEVEVIYRSWHQACVGVVTANPVANEVVFIHGPENPTADWRYSASHRRGVIVRPSHRDAASNKATTVDARDLTPPFTPGALRGGSHVHTFSPDGKWIAFTYEDHVLASQGDVGAHQRNRRAIGISIPADNFAGGMVSVPKSHDRSHDGSHFSVVVTELHDHPRPGSDEICRAIEDAWIGIDGYVHSNGTCQRRAIAFQGEVVTENNSVIREVFVVDLPDDPTRTGKGPLEGTATTRPMPPAGVVQRRLTYTANHKFPGIEGPRHWLRSSPDGSQIVFLKRDDSGVVQLWTVNPSDGQTTMLTKNQHDIASAFTFSPNGRWISHVMDASVCVTNTETGDTKRLTSPSRDETTPRPEACVFSTDGQKIAYIRRLPVKTADGSLRSFNEIFLCHFTTH</sequence>
<evidence type="ECO:0000256" key="1">
    <source>
        <dbReference type="SAM" id="MobiDB-lite"/>
    </source>
</evidence>
<dbReference type="Gene3D" id="2.120.10.30">
    <property type="entry name" value="TolB, C-terminal domain"/>
    <property type="match status" value="2"/>
</dbReference>
<accession>A0A5C6EGR0</accession>
<dbReference type="SUPFAM" id="SSF82171">
    <property type="entry name" value="DPP6 N-terminal domain-like"/>
    <property type="match status" value="1"/>
</dbReference>
<organism evidence="2 3">
    <name type="scientific">Rubripirellula reticaptiva</name>
    <dbReference type="NCBI Taxonomy" id="2528013"/>
    <lineage>
        <taxon>Bacteria</taxon>
        <taxon>Pseudomonadati</taxon>
        <taxon>Planctomycetota</taxon>
        <taxon>Planctomycetia</taxon>
        <taxon>Pirellulales</taxon>
        <taxon>Pirellulaceae</taxon>
        <taxon>Rubripirellula</taxon>
    </lineage>
</organism>
<evidence type="ECO:0000313" key="3">
    <source>
        <dbReference type="Proteomes" id="UP000317977"/>
    </source>
</evidence>
<reference evidence="2 3" key="1">
    <citation type="submission" date="2019-02" db="EMBL/GenBank/DDBJ databases">
        <title>Deep-cultivation of Planctomycetes and their phenomic and genomic characterization uncovers novel biology.</title>
        <authorList>
            <person name="Wiegand S."/>
            <person name="Jogler M."/>
            <person name="Boedeker C."/>
            <person name="Pinto D."/>
            <person name="Vollmers J."/>
            <person name="Rivas-Marin E."/>
            <person name="Kohn T."/>
            <person name="Peeters S.H."/>
            <person name="Heuer A."/>
            <person name="Rast P."/>
            <person name="Oberbeckmann S."/>
            <person name="Bunk B."/>
            <person name="Jeske O."/>
            <person name="Meyerdierks A."/>
            <person name="Storesund J.E."/>
            <person name="Kallscheuer N."/>
            <person name="Luecker S."/>
            <person name="Lage O.M."/>
            <person name="Pohl T."/>
            <person name="Merkel B.J."/>
            <person name="Hornburger P."/>
            <person name="Mueller R.-W."/>
            <person name="Bruemmer F."/>
            <person name="Labrenz M."/>
            <person name="Spormann A.M."/>
            <person name="Op Den Camp H."/>
            <person name="Overmann J."/>
            <person name="Amann R."/>
            <person name="Jetten M.S.M."/>
            <person name="Mascher T."/>
            <person name="Medema M.H."/>
            <person name="Devos D.P."/>
            <person name="Kaster A.-K."/>
            <person name="Ovreas L."/>
            <person name="Rohde M."/>
            <person name="Galperin M.Y."/>
            <person name="Jogler C."/>
        </authorList>
    </citation>
    <scope>NUCLEOTIDE SEQUENCE [LARGE SCALE GENOMIC DNA]</scope>
    <source>
        <strain evidence="2 3">Poly59</strain>
    </source>
</reference>
<gene>
    <name evidence="2" type="ORF">Poly59_58750</name>
</gene>
<comment type="caution">
    <text evidence="2">The sequence shown here is derived from an EMBL/GenBank/DDBJ whole genome shotgun (WGS) entry which is preliminary data.</text>
</comment>
<dbReference type="PANTHER" id="PTHR36842:SF1">
    <property type="entry name" value="PROTEIN TOLB"/>
    <property type="match status" value="1"/>
</dbReference>
<keyword evidence="3" id="KW-1185">Reference proteome</keyword>
<dbReference type="EMBL" id="SJPX01000006">
    <property type="protein sequence ID" value="TWU46901.1"/>
    <property type="molecule type" value="Genomic_DNA"/>
</dbReference>
<name>A0A5C6EGR0_9BACT</name>
<dbReference type="InterPro" id="IPR022223">
    <property type="entry name" value="DUF3748"/>
</dbReference>
<feature type="region of interest" description="Disordered" evidence="1">
    <location>
        <begin position="277"/>
        <end position="297"/>
    </location>
</feature>